<dbReference type="Proteomes" id="UP000182567">
    <property type="component" value="Plasmid unnamed1"/>
</dbReference>
<keyword evidence="1" id="KW-0614">Plasmid</keyword>
<dbReference type="RefSeq" id="WP_071556106.1">
    <property type="nucleotide sequence ID" value="NZ_CP017887.1"/>
</dbReference>
<evidence type="ECO:0000313" key="1">
    <source>
        <dbReference type="EMBL" id="APC19612.1"/>
    </source>
</evidence>
<dbReference type="AlphaFoldDB" id="A0A1J0EV16"/>
<protein>
    <submittedName>
        <fullName evidence="1">Uncharacterized protein</fullName>
    </submittedName>
</protein>
<dbReference type="OrthoDB" id="8320584at2"/>
<reference evidence="2" key="1">
    <citation type="submission" date="2016-10" db="EMBL/GenBank/DDBJ databases">
        <title>Pseudomonas frederiksbergensis ERGS4:02 complete genome.</title>
        <authorList>
            <person name="Kumar R."/>
            <person name="Acharya V."/>
            <person name="Singh D."/>
        </authorList>
    </citation>
    <scope>NUCLEOTIDE SEQUENCE [LARGE SCALE GENOMIC DNA]</scope>
    <source>
        <strain evidence="2">ERGS4:02</strain>
        <plasmid evidence="2">Plasmid unnamed1</plasmid>
    </source>
</reference>
<organism evidence="1 2">
    <name type="scientific">Pseudomonas frederiksbergensis</name>
    <dbReference type="NCBI Taxonomy" id="104087"/>
    <lineage>
        <taxon>Bacteria</taxon>
        <taxon>Pseudomonadati</taxon>
        <taxon>Pseudomonadota</taxon>
        <taxon>Gammaproteobacteria</taxon>
        <taxon>Pseudomonadales</taxon>
        <taxon>Pseudomonadaceae</taxon>
        <taxon>Pseudomonas</taxon>
    </lineage>
</organism>
<proteinExistence type="predicted"/>
<sequence length="189" mass="20110">MKQSIFNFKRLASCHLDARSKKADLAAFAHASLPAQMSRASARSNHLAMSFYGCNLLRALVTGSLLALQSISAYAQLSPADIPIGYLQVADDTARVTVEGSTPAGFTLTAVAVYVNGRLLAFDPPIVGQTLEARLTCSAVCNDVPADGYQWEIQASVGSGSYIPISNATTSTYLVRPEDQKKAIRVSVP</sequence>
<evidence type="ECO:0000313" key="2">
    <source>
        <dbReference type="Proteomes" id="UP000182567"/>
    </source>
</evidence>
<name>A0A1J0EV16_9PSED</name>
<geneLocation type="plasmid" evidence="1">
    <name>unnamed1</name>
</geneLocation>
<dbReference type="EMBL" id="CP017887">
    <property type="protein sequence ID" value="APC19612.1"/>
    <property type="molecule type" value="Genomic_DNA"/>
</dbReference>
<dbReference type="Gene3D" id="2.60.40.2700">
    <property type="match status" value="1"/>
</dbReference>
<accession>A0A1J0EV16</accession>
<gene>
    <name evidence="1" type="ORF">BLL42_28285</name>
</gene>
<dbReference type="GeneID" id="46912175"/>